<proteinExistence type="predicted"/>
<name>A0AAE1INX2_9FABA</name>
<sequence length="70" mass="8360">MLRDEALYSLELNLSASRRGVKNRRRLHCGRDRRGGWLRRWRFAETEGVRERDYEQASTLGFKIFGSCRL</sequence>
<dbReference type="Proteomes" id="UP001293593">
    <property type="component" value="Unassembled WGS sequence"/>
</dbReference>
<gene>
    <name evidence="1" type="ORF">QN277_009798</name>
</gene>
<protein>
    <submittedName>
        <fullName evidence="1">Uncharacterized protein</fullName>
    </submittedName>
</protein>
<evidence type="ECO:0000313" key="1">
    <source>
        <dbReference type="EMBL" id="KAK4254412.1"/>
    </source>
</evidence>
<organism evidence="1 2">
    <name type="scientific">Acacia crassicarpa</name>
    <name type="common">northern wattle</name>
    <dbReference type="NCBI Taxonomy" id="499986"/>
    <lineage>
        <taxon>Eukaryota</taxon>
        <taxon>Viridiplantae</taxon>
        <taxon>Streptophyta</taxon>
        <taxon>Embryophyta</taxon>
        <taxon>Tracheophyta</taxon>
        <taxon>Spermatophyta</taxon>
        <taxon>Magnoliopsida</taxon>
        <taxon>eudicotyledons</taxon>
        <taxon>Gunneridae</taxon>
        <taxon>Pentapetalae</taxon>
        <taxon>rosids</taxon>
        <taxon>fabids</taxon>
        <taxon>Fabales</taxon>
        <taxon>Fabaceae</taxon>
        <taxon>Caesalpinioideae</taxon>
        <taxon>mimosoid clade</taxon>
        <taxon>Acacieae</taxon>
        <taxon>Acacia</taxon>
    </lineage>
</organism>
<dbReference type="EMBL" id="JAWXYG010000014">
    <property type="protein sequence ID" value="KAK4254412.1"/>
    <property type="molecule type" value="Genomic_DNA"/>
</dbReference>
<comment type="caution">
    <text evidence="1">The sequence shown here is derived from an EMBL/GenBank/DDBJ whole genome shotgun (WGS) entry which is preliminary data.</text>
</comment>
<accession>A0AAE1INX2</accession>
<evidence type="ECO:0000313" key="2">
    <source>
        <dbReference type="Proteomes" id="UP001293593"/>
    </source>
</evidence>
<keyword evidence="2" id="KW-1185">Reference proteome</keyword>
<reference evidence="1" key="1">
    <citation type="submission" date="2023-10" db="EMBL/GenBank/DDBJ databases">
        <title>Chromosome-level genome of the transformable northern wattle, Acacia crassicarpa.</title>
        <authorList>
            <person name="Massaro I."/>
            <person name="Sinha N.R."/>
            <person name="Poethig S."/>
            <person name="Leichty A.R."/>
        </authorList>
    </citation>
    <scope>NUCLEOTIDE SEQUENCE</scope>
    <source>
        <strain evidence="1">Acra3RX</strain>
        <tissue evidence="1">Leaf</tissue>
    </source>
</reference>
<dbReference type="AlphaFoldDB" id="A0AAE1INX2"/>